<dbReference type="FunFam" id="1.10.565.10:FF:000030">
    <property type="entry name" value="Ecdysone receptor (Isoform A)"/>
    <property type="match status" value="1"/>
</dbReference>
<evidence type="ECO:0000313" key="19">
    <source>
        <dbReference type="Proteomes" id="UP001461498"/>
    </source>
</evidence>
<dbReference type="PRINTS" id="PR00398">
    <property type="entry name" value="STRDHORMONER"/>
</dbReference>
<dbReference type="Pfam" id="PF00105">
    <property type="entry name" value="zf-C4"/>
    <property type="match status" value="1"/>
</dbReference>
<dbReference type="InterPro" id="IPR050234">
    <property type="entry name" value="Nuclear_hormone_rcpt_NR1"/>
</dbReference>
<sequence length="338" mass="39014">MYMRRKCQECRLKKCLNVGMRPECVVPENQCAVKRKEKKLQRDKDKSVSTTNGSPEAIKSEPEPIRVSFSSSIVSELNQSQTTQSREGTELVSKLPVNGVKPVSPEQEELIHRLVYFQNEYEHPSEEEVRKINVANDDEEQSDLRFRHITEITILTVQLIVEFAKRLPGFDKLLREDQIALLKACSSEVMMLRMARRYDAQSDSILFANNQPYTRDSYNMAGMGDVVEDLLRFCRQMFHMKVDNAEYALLTAIVIFSERPSLIEGWKVEKIQEIYLEALKSYVDNRPKPRPPTIFAKLLSVLTELRTLGNQNSEMCISFKLQNKKLPAFLAEIWDVNA</sequence>
<protein>
    <recommendedName>
        <fullName evidence="3">Ecdysone receptor</fullName>
    </recommendedName>
    <alternativeName>
        <fullName evidence="12">20-hydroxy-ecdysone receptor</fullName>
    </alternativeName>
    <alternativeName>
        <fullName evidence="13">EcRH</fullName>
    </alternativeName>
    <alternativeName>
        <fullName evidence="14">Ecdysteroid receptor</fullName>
    </alternativeName>
    <alternativeName>
        <fullName evidence="15">Nuclear receptor subfamily 1 group H member 1</fullName>
    </alternativeName>
</protein>
<dbReference type="SUPFAM" id="SSF57716">
    <property type="entry name" value="Glucocorticoid receptor-like (DNA-binding domain)"/>
    <property type="match status" value="1"/>
</dbReference>
<dbReference type="EMBL" id="JAPXFL010000009">
    <property type="protein sequence ID" value="KAK9502156.1"/>
    <property type="molecule type" value="Genomic_DNA"/>
</dbReference>
<dbReference type="GO" id="GO:0035076">
    <property type="term" value="P:ecdysone receptor signaling pathway"/>
    <property type="evidence" value="ECO:0007669"/>
    <property type="project" value="InterPro"/>
</dbReference>
<accession>A0AAW1CUL0</accession>
<evidence type="ECO:0000256" key="8">
    <source>
        <dbReference type="ARBA" id="ARBA00023125"/>
    </source>
</evidence>
<dbReference type="InterPro" id="IPR003069">
    <property type="entry name" value="Ecdystd_rcpt"/>
</dbReference>
<feature type="region of interest" description="Disordered" evidence="16">
    <location>
        <begin position="35"/>
        <end position="62"/>
    </location>
</feature>
<dbReference type="GO" id="GO:0090575">
    <property type="term" value="C:RNA polymerase II transcription regulator complex"/>
    <property type="evidence" value="ECO:0007669"/>
    <property type="project" value="TreeGrafter"/>
</dbReference>
<evidence type="ECO:0000256" key="12">
    <source>
        <dbReference type="ARBA" id="ARBA00029963"/>
    </source>
</evidence>
<dbReference type="SUPFAM" id="SSF48508">
    <property type="entry name" value="Nuclear receptor ligand-binding domain"/>
    <property type="match status" value="1"/>
</dbReference>
<proteinExistence type="inferred from homology"/>
<evidence type="ECO:0000256" key="1">
    <source>
        <dbReference type="ARBA" id="ARBA00004123"/>
    </source>
</evidence>
<dbReference type="InterPro" id="IPR001628">
    <property type="entry name" value="Znf_hrmn_rcpt"/>
</dbReference>
<keyword evidence="4" id="KW-0479">Metal-binding</keyword>
<evidence type="ECO:0000256" key="10">
    <source>
        <dbReference type="ARBA" id="ARBA00023170"/>
    </source>
</evidence>
<keyword evidence="6" id="KW-0862">Zinc</keyword>
<dbReference type="CDD" id="cd06938">
    <property type="entry name" value="NR_LBD_EcR"/>
    <property type="match status" value="1"/>
</dbReference>
<evidence type="ECO:0000313" key="18">
    <source>
        <dbReference type="EMBL" id="KAK9502156.1"/>
    </source>
</evidence>
<keyword evidence="10" id="KW-0675">Receptor</keyword>
<keyword evidence="11" id="KW-0539">Nucleus</keyword>
<dbReference type="GO" id="GO:0000978">
    <property type="term" value="F:RNA polymerase II cis-regulatory region sequence-specific DNA binding"/>
    <property type="evidence" value="ECO:0007669"/>
    <property type="project" value="TreeGrafter"/>
</dbReference>
<dbReference type="GO" id="GO:0045944">
    <property type="term" value="P:positive regulation of transcription by RNA polymerase II"/>
    <property type="evidence" value="ECO:0007669"/>
    <property type="project" value="TreeGrafter"/>
</dbReference>
<evidence type="ECO:0000256" key="7">
    <source>
        <dbReference type="ARBA" id="ARBA00023015"/>
    </source>
</evidence>
<evidence type="ECO:0000256" key="4">
    <source>
        <dbReference type="ARBA" id="ARBA00022723"/>
    </source>
</evidence>
<dbReference type="Proteomes" id="UP001461498">
    <property type="component" value="Unassembled WGS sequence"/>
</dbReference>
<comment type="caution">
    <text evidence="18">The sequence shown here is derived from an EMBL/GenBank/DDBJ whole genome shotgun (WGS) entry which is preliminary data.</text>
</comment>
<keyword evidence="7" id="KW-0805">Transcription regulation</keyword>
<dbReference type="Gene3D" id="1.10.565.10">
    <property type="entry name" value="Retinoid X Receptor"/>
    <property type="match status" value="1"/>
</dbReference>
<dbReference type="GO" id="GO:0035100">
    <property type="term" value="F:ecdysone binding"/>
    <property type="evidence" value="ECO:0007669"/>
    <property type="project" value="InterPro"/>
</dbReference>
<dbReference type="InterPro" id="IPR013088">
    <property type="entry name" value="Znf_NHR/GATA"/>
</dbReference>
<evidence type="ECO:0000256" key="3">
    <source>
        <dbReference type="ARBA" id="ARBA00022052"/>
    </source>
</evidence>
<organism evidence="18 19">
    <name type="scientific">Rhynocoris fuscipes</name>
    <dbReference type="NCBI Taxonomy" id="488301"/>
    <lineage>
        <taxon>Eukaryota</taxon>
        <taxon>Metazoa</taxon>
        <taxon>Ecdysozoa</taxon>
        <taxon>Arthropoda</taxon>
        <taxon>Hexapoda</taxon>
        <taxon>Insecta</taxon>
        <taxon>Pterygota</taxon>
        <taxon>Neoptera</taxon>
        <taxon>Paraneoptera</taxon>
        <taxon>Hemiptera</taxon>
        <taxon>Heteroptera</taxon>
        <taxon>Panheteroptera</taxon>
        <taxon>Cimicomorpha</taxon>
        <taxon>Reduviidae</taxon>
        <taxon>Harpactorinae</taxon>
        <taxon>Harpactorini</taxon>
        <taxon>Rhynocoris</taxon>
    </lineage>
</organism>
<keyword evidence="8" id="KW-0238">DNA-binding</keyword>
<evidence type="ECO:0000256" key="9">
    <source>
        <dbReference type="ARBA" id="ARBA00023163"/>
    </source>
</evidence>
<evidence type="ECO:0000256" key="16">
    <source>
        <dbReference type="SAM" id="MobiDB-lite"/>
    </source>
</evidence>
<dbReference type="GO" id="GO:0004879">
    <property type="term" value="F:nuclear receptor activity"/>
    <property type="evidence" value="ECO:0007669"/>
    <property type="project" value="InterPro"/>
</dbReference>
<reference evidence="18 19" key="1">
    <citation type="submission" date="2022-12" db="EMBL/GenBank/DDBJ databases">
        <title>Chromosome-level genome assembly of true bugs.</title>
        <authorList>
            <person name="Ma L."/>
            <person name="Li H."/>
        </authorList>
    </citation>
    <scope>NUCLEOTIDE SEQUENCE [LARGE SCALE GENOMIC DNA]</scope>
    <source>
        <strain evidence="18">Lab_2022b</strain>
    </source>
</reference>
<evidence type="ECO:0000256" key="11">
    <source>
        <dbReference type="ARBA" id="ARBA00023242"/>
    </source>
</evidence>
<comment type="similarity">
    <text evidence="2">Belongs to the nuclear hormone receptor family. NR1 subfamily.</text>
</comment>
<gene>
    <name evidence="18" type="ORF">O3M35_012743</name>
</gene>
<evidence type="ECO:0000256" key="15">
    <source>
        <dbReference type="ARBA" id="ARBA00033286"/>
    </source>
</evidence>
<keyword evidence="5" id="KW-0863">Zinc-finger</keyword>
<comment type="subcellular location">
    <subcellularLocation>
        <location evidence="1">Nucleus</location>
    </subcellularLocation>
</comment>
<keyword evidence="9" id="KW-0804">Transcription</keyword>
<evidence type="ECO:0000256" key="14">
    <source>
        <dbReference type="ARBA" id="ARBA00033003"/>
    </source>
</evidence>
<dbReference type="SMART" id="SM00430">
    <property type="entry name" value="HOLI"/>
    <property type="match status" value="1"/>
</dbReference>
<evidence type="ECO:0000256" key="6">
    <source>
        <dbReference type="ARBA" id="ARBA00022833"/>
    </source>
</evidence>
<evidence type="ECO:0000259" key="17">
    <source>
        <dbReference type="PROSITE" id="PS51843"/>
    </source>
</evidence>
<dbReference type="Pfam" id="PF00104">
    <property type="entry name" value="Hormone_recep"/>
    <property type="match status" value="1"/>
</dbReference>
<dbReference type="InterPro" id="IPR001723">
    <property type="entry name" value="Nuclear_hrmn_rcpt"/>
</dbReference>
<dbReference type="AlphaFoldDB" id="A0AAW1CUL0"/>
<dbReference type="GO" id="GO:0008270">
    <property type="term" value="F:zinc ion binding"/>
    <property type="evidence" value="ECO:0007669"/>
    <property type="project" value="UniProtKB-KW"/>
</dbReference>
<feature type="domain" description="NR LBD" evidence="17">
    <location>
        <begin position="106"/>
        <end position="338"/>
    </location>
</feature>
<evidence type="ECO:0000256" key="2">
    <source>
        <dbReference type="ARBA" id="ARBA00008092"/>
    </source>
</evidence>
<dbReference type="InterPro" id="IPR035500">
    <property type="entry name" value="NHR-like_dom_sf"/>
</dbReference>
<evidence type="ECO:0000256" key="5">
    <source>
        <dbReference type="ARBA" id="ARBA00022771"/>
    </source>
</evidence>
<evidence type="ECO:0000256" key="13">
    <source>
        <dbReference type="ARBA" id="ARBA00030794"/>
    </source>
</evidence>
<name>A0AAW1CUL0_9HEMI</name>
<dbReference type="InterPro" id="IPR000536">
    <property type="entry name" value="Nucl_hrmn_rcpt_lig-bd"/>
</dbReference>
<dbReference type="PROSITE" id="PS51843">
    <property type="entry name" value="NR_LBD"/>
    <property type="match status" value="1"/>
</dbReference>
<dbReference type="GO" id="GO:0030154">
    <property type="term" value="P:cell differentiation"/>
    <property type="evidence" value="ECO:0007669"/>
    <property type="project" value="TreeGrafter"/>
</dbReference>
<dbReference type="Gene3D" id="3.30.50.10">
    <property type="entry name" value="Erythroid Transcription Factor GATA-1, subunit A"/>
    <property type="match status" value="1"/>
</dbReference>
<dbReference type="PRINTS" id="PR01283">
    <property type="entry name" value="ECDYSTEROIDR"/>
</dbReference>
<dbReference type="GO" id="GO:0000122">
    <property type="term" value="P:negative regulation of transcription by RNA polymerase II"/>
    <property type="evidence" value="ECO:0007669"/>
    <property type="project" value="TreeGrafter"/>
</dbReference>
<keyword evidence="19" id="KW-1185">Reference proteome</keyword>
<dbReference type="PANTHER" id="PTHR24082:SF507">
    <property type="entry name" value="BILE ACID RECEPTOR-RELATED"/>
    <property type="match status" value="1"/>
</dbReference>
<dbReference type="InterPro" id="IPR041889">
    <property type="entry name" value="NR_LBD_EcR"/>
</dbReference>
<dbReference type="PANTHER" id="PTHR24082">
    <property type="entry name" value="NUCLEAR HORMONE RECEPTOR"/>
    <property type="match status" value="1"/>
</dbReference>